<dbReference type="InterPro" id="IPR009057">
    <property type="entry name" value="Homeodomain-like_sf"/>
</dbReference>
<reference evidence="2" key="1">
    <citation type="submission" date="2023-06" db="EMBL/GenBank/DDBJ databases">
        <authorList>
            <person name="Kurt Z."/>
        </authorList>
    </citation>
    <scope>NUCLEOTIDE SEQUENCE</scope>
</reference>
<keyword evidence="2" id="KW-0371">Homeobox</keyword>
<reference evidence="3 4" key="2">
    <citation type="submission" date="2024-07" db="EMBL/GenBank/DDBJ databases">
        <authorList>
            <person name="Akdeniz Z."/>
        </authorList>
    </citation>
    <scope>NUCLEOTIDE SEQUENCE [LARGE SCALE GENOMIC DNA]</scope>
</reference>
<evidence type="ECO:0000313" key="2">
    <source>
        <dbReference type="EMBL" id="CAI9956377.1"/>
    </source>
</evidence>
<organism evidence="2">
    <name type="scientific">Hexamita inflata</name>
    <dbReference type="NCBI Taxonomy" id="28002"/>
    <lineage>
        <taxon>Eukaryota</taxon>
        <taxon>Metamonada</taxon>
        <taxon>Diplomonadida</taxon>
        <taxon>Hexamitidae</taxon>
        <taxon>Hexamitinae</taxon>
        <taxon>Hexamita</taxon>
    </lineage>
</organism>
<gene>
    <name evidence="3" type="ORF">HINF_LOCUS41990</name>
    <name evidence="2" type="ORF">HINF_LOCUS44022</name>
</gene>
<evidence type="ECO:0000259" key="1">
    <source>
        <dbReference type="PROSITE" id="PS50090"/>
    </source>
</evidence>
<dbReference type="SUPFAM" id="SSF46689">
    <property type="entry name" value="Homeodomain-like"/>
    <property type="match status" value="1"/>
</dbReference>
<dbReference type="AlphaFoldDB" id="A0AA86QHG2"/>
<dbReference type="InterPro" id="IPR001005">
    <property type="entry name" value="SANT/Myb"/>
</dbReference>
<evidence type="ECO:0000313" key="3">
    <source>
        <dbReference type="EMBL" id="CAL6046989.1"/>
    </source>
</evidence>
<proteinExistence type="predicted"/>
<sequence>MTHSVKMQRWSEEDESKLQHLVEQQNSLKIDWNVIYDAFNERKTKQQLKRYYAHFLKARMAMRNHVMCKWTPEKLFQLELAVLACDGDLQITQQIYFPELKLTQIWYQFTHLQKQQITNVNIYKNVLKDSKMVLQLSEKQFKEQLTELRFINQQIINLKKEIQAGMVQDEREVQYMKLYWENVNFKAVLAVYESLGVQ</sequence>
<dbReference type="Pfam" id="PF13921">
    <property type="entry name" value="Myb_DNA-bind_6"/>
    <property type="match status" value="1"/>
</dbReference>
<accession>A0AA86QHG2</accession>
<evidence type="ECO:0000313" key="4">
    <source>
        <dbReference type="Proteomes" id="UP001642409"/>
    </source>
</evidence>
<dbReference type="GO" id="GO:0003677">
    <property type="term" value="F:DNA binding"/>
    <property type="evidence" value="ECO:0007669"/>
    <property type="project" value="UniProtKB-KW"/>
</dbReference>
<name>A0AA86QHG2_9EUKA</name>
<dbReference type="EMBL" id="CAXDID020000170">
    <property type="protein sequence ID" value="CAL6046989.1"/>
    <property type="molecule type" value="Genomic_DNA"/>
</dbReference>
<dbReference type="Proteomes" id="UP001642409">
    <property type="component" value="Unassembled WGS sequence"/>
</dbReference>
<dbReference type="Gene3D" id="1.10.10.60">
    <property type="entry name" value="Homeodomain-like"/>
    <property type="match status" value="1"/>
</dbReference>
<protein>
    <submittedName>
        <fullName evidence="2">Homeobox-like domain superfamily</fullName>
    </submittedName>
    <submittedName>
        <fullName evidence="3">Homeobox-like_domain superfamily</fullName>
    </submittedName>
</protein>
<keyword evidence="2" id="KW-0238">DNA-binding</keyword>
<keyword evidence="4" id="KW-1185">Reference proteome</keyword>
<feature type="domain" description="Myb-like" evidence="1">
    <location>
        <begin position="2"/>
        <end position="56"/>
    </location>
</feature>
<dbReference type="EMBL" id="CATOUU010000873">
    <property type="protein sequence ID" value="CAI9956377.1"/>
    <property type="molecule type" value="Genomic_DNA"/>
</dbReference>
<comment type="caution">
    <text evidence="2">The sequence shown here is derived from an EMBL/GenBank/DDBJ whole genome shotgun (WGS) entry which is preliminary data.</text>
</comment>
<dbReference type="PROSITE" id="PS50090">
    <property type="entry name" value="MYB_LIKE"/>
    <property type="match status" value="1"/>
</dbReference>